<evidence type="ECO:0000259" key="4">
    <source>
        <dbReference type="PROSITE" id="PS50887"/>
    </source>
</evidence>
<dbReference type="OrthoDB" id="766410at2"/>
<keyword evidence="7" id="KW-1185">Reference proteome</keyword>
<dbReference type="SMART" id="SM00267">
    <property type="entry name" value="GGDEF"/>
    <property type="match status" value="1"/>
</dbReference>
<feature type="transmembrane region" description="Helical" evidence="3">
    <location>
        <begin position="17"/>
        <end position="34"/>
    </location>
</feature>
<dbReference type="InterPro" id="IPR029787">
    <property type="entry name" value="Nucleotide_cyclase"/>
</dbReference>
<comment type="catalytic activity">
    <reaction evidence="2">
        <text>2 GTP = 3',3'-c-di-GMP + 2 diphosphate</text>
        <dbReference type="Rhea" id="RHEA:24898"/>
        <dbReference type="ChEBI" id="CHEBI:33019"/>
        <dbReference type="ChEBI" id="CHEBI:37565"/>
        <dbReference type="ChEBI" id="CHEBI:58805"/>
        <dbReference type="EC" id="2.7.7.65"/>
    </reaction>
</comment>
<feature type="domain" description="GGDEF" evidence="4">
    <location>
        <begin position="114"/>
        <end position="242"/>
    </location>
</feature>
<dbReference type="EC" id="2.7.7.65" evidence="1"/>
<dbReference type="AlphaFoldDB" id="A0A5S3VB72"/>
<protein>
    <recommendedName>
        <fullName evidence="1">diguanylate cyclase</fullName>
        <ecNumber evidence="1">2.7.7.65</ecNumber>
    </recommendedName>
</protein>
<evidence type="ECO:0000256" key="1">
    <source>
        <dbReference type="ARBA" id="ARBA00012528"/>
    </source>
</evidence>
<dbReference type="EMBL" id="PNBX01000022">
    <property type="protein sequence ID" value="TMO69239.1"/>
    <property type="molecule type" value="Genomic_DNA"/>
</dbReference>
<dbReference type="InterPro" id="IPR000160">
    <property type="entry name" value="GGDEF_dom"/>
</dbReference>
<dbReference type="InterPro" id="IPR043128">
    <property type="entry name" value="Rev_trsase/Diguanyl_cyclase"/>
</dbReference>
<evidence type="ECO:0000313" key="5">
    <source>
        <dbReference type="EMBL" id="TMO69239.1"/>
    </source>
</evidence>
<dbReference type="Proteomes" id="UP000307217">
    <property type="component" value="Unassembled WGS sequence"/>
</dbReference>
<gene>
    <name evidence="5" type="ORF">CWC19_05840</name>
    <name evidence="6" type="ORF">CWC20_19280</name>
</gene>
<evidence type="ECO:0000256" key="3">
    <source>
        <dbReference type="SAM" id="Phobius"/>
    </source>
</evidence>
<organism evidence="5 8">
    <name type="scientific">Pseudoalteromonas aurantia</name>
    <dbReference type="NCBI Taxonomy" id="43654"/>
    <lineage>
        <taxon>Bacteria</taxon>
        <taxon>Pseudomonadati</taxon>
        <taxon>Pseudomonadota</taxon>
        <taxon>Gammaproteobacteria</taxon>
        <taxon>Alteromonadales</taxon>
        <taxon>Pseudoalteromonadaceae</taxon>
        <taxon>Pseudoalteromonas</taxon>
    </lineage>
</organism>
<evidence type="ECO:0000313" key="6">
    <source>
        <dbReference type="EMBL" id="TMO70801.1"/>
    </source>
</evidence>
<keyword evidence="3" id="KW-0812">Transmembrane</keyword>
<evidence type="ECO:0000313" key="7">
    <source>
        <dbReference type="Proteomes" id="UP000307164"/>
    </source>
</evidence>
<name>A0A5S3VB72_9GAMM</name>
<keyword evidence="3" id="KW-1133">Transmembrane helix</keyword>
<comment type="caution">
    <text evidence="5">The sequence shown here is derived from an EMBL/GenBank/DDBJ whole genome shotgun (WGS) entry which is preliminary data.</text>
</comment>
<dbReference type="InterPro" id="IPR050469">
    <property type="entry name" value="Diguanylate_Cyclase"/>
</dbReference>
<dbReference type="SUPFAM" id="SSF55073">
    <property type="entry name" value="Nucleotide cyclase"/>
    <property type="match status" value="1"/>
</dbReference>
<feature type="transmembrane region" description="Helical" evidence="3">
    <location>
        <begin position="54"/>
        <end position="71"/>
    </location>
</feature>
<accession>A0A5S3VB72</accession>
<dbReference type="Gene3D" id="3.30.70.270">
    <property type="match status" value="1"/>
</dbReference>
<dbReference type="PANTHER" id="PTHR45138">
    <property type="entry name" value="REGULATORY COMPONENTS OF SENSORY TRANSDUCTION SYSTEM"/>
    <property type="match status" value="1"/>
</dbReference>
<keyword evidence="3" id="KW-0472">Membrane</keyword>
<reference evidence="8" key="2">
    <citation type="submission" date="2019-06" db="EMBL/GenBank/DDBJ databases">
        <title>Co-occurence of chitin degradation, pigmentation and bioactivity in marine Pseudoalteromonas.</title>
        <authorList>
            <person name="Sonnenschein E.C."/>
            <person name="Bech P.K."/>
        </authorList>
    </citation>
    <scope>NUCLEOTIDE SEQUENCE [LARGE SCALE GENOMIC DNA]</scope>
    <source>
        <strain evidence="8">S3790</strain>
    </source>
</reference>
<dbReference type="EMBL" id="PNBW01000123">
    <property type="protein sequence ID" value="TMO70801.1"/>
    <property type="molecule type" value="Genomic_DNA"/>
</dbReference>
<dbReference type="PROSITE" id="PS50887">
    <property type="entry name" value="GGDEF"/>
    <property type="match status" value="1"/>
</dbReference>
<reference evidence="5" key="3">
    <citation type="submission" date="2019-09" db="EMBL/GenBank/DDBJ databases">
        <title>Co-occurence of chitin degradation, pigmentation and bioactivity in marine Pseudoalteromonas.</title>
        <authorList>
            <person name="Sonnenschein E.C."/>
            <person name="Bech P.K."/>
        </authorList>
    </citation>
    <scope>NUCLEOTIDE SEQUENCE</scope>
    <source>
        <strain evidence="5">S3790</strain>
        <strain evidence="6 7">S3895</strain>
    </source>
</reference>
<evidence type="ECO:0000313" key="8">
    <source>
        <dbReference type="Proteomes" id="UP000307217"/>
    </source>
</evidence>
<dbReference type="CDD" id="cd01949">
    <property type="entry name" value="GGDEF"/>
    <property type="match status" value="1"/>
</dbReference>
<evidence type="ECO:0000256" key="2">
    <source>
        <dbReference type="ARBA" id="ARBA00034247"/>
    </source>
</evidence>
<dbReference type="RefSeq" id="WP_138590846.1">
    <property type="nucleotide sequence ID" value="NZ_PNBW01000123.1"/>
</dbReference>
<proteinExistence type="predicted"/>
<reference evidence="5 8" key="1">
    <citation type="submission" date="2018-01" db="EMBL/GenBank/DDBJ databases">
        <authorList>
            <person name="Paulsen S."/>
            <person name="Gram L.K."/>
        </authorList>
    </citation>
    <scope>NUCLEOTIDE SEQUENCE [LARGE SCALE GENOMIC DNA]</scope>
    <source>
        <strain evidence="5 8">S3790</strain>
        <strain evidence="6">S3895</strain>
    </source>
</reference>
<dbReference type="PANTHER" id="PTHR45138:SF9">
    <property type="entry name" value="DIGUANYLATE CYCLASE DGCM-RELATED"/>
    <property type="match status" value="1"/>
</dbReference>
<dbReference type="NCBIfam" id="TIGR00254">
    <property type="entry name" value="GGDEF"/>
    <property type="match status" value="1"/>
</dbReference>
<sequence length="242" mass="28012">MLPGHIKPLKMNYRQELLALFGVNVVCFLVFSSYDTLEWLYHFSRVHEHYELDEFVPLLFSLTITFALFSFRRWKEVQLFYIEVEYLSFHDSMTGLLNRRGAQLKMAHLPAEYTGSAVVFIDFDNFKQINQLYGYEVGDEILKRAASKLLKDYEHSLLSRWAGEELMMIVPNINRHTLPSFVDELYNSITTHITLSAHTVSISMGAVWGDAQADHQRLLVLVDEALSFAKQRGGAQVKIFDH</sequence>
<dbReference type="Proteomes" id="UP000307164">
    <property type="component" value="Unassembled WGS sequence"/>
</dbReference>
<dbReference type="Pfam" id="PF00990">
    <property type="entry name" value="GGDEF"/>
    <property type="match status" value="1"/>
</dbReference>
<dbReference type="GO" id="GO:0052621">
    <property type="term" value="F:diguanylate cyclase activity"/>
    <property type="evidence" value="ECO:0007669"/>
    <property type="project" value="UniProtKB-EC"/>
</dbReference>